<dbReference type="AlphaFoldDB" id="A0AAE3MCX4"/>
<dbReference type="GO" id="GO:0006950">
    <property type="term" value="P:response to stress"/>
    <property type="evidence" value="ECO:0007669"/>
    <property type="project" value="UniProtKB-ARBA"/>
</dbReference>
<sequence length="402" mass="44919">MKKIIFFLAVILVNTAGLFAQGIEFTHATFSEALSKAKTENKMVFMDCYTSWCGPCKMLAKNVFPLKEVGDYFNQRFVCVKMDMEKGEGIELAKKYGVKAYPTLLFLDADGKVLHTKVGGADGPGLIEQAKIASDPSKQIRALHKKYDEGERSVTFLSNYVKALANAYQMDKLAEVGEAFIKNTATEELLNVDAITIISYSGILKYGSQVFQFIIDNKDEYLSFDGIGEEDINGLLAGAINNYYGEVASGSSLNDLKSAIEATKKVHVSAYQDYLETNAYKTYYLSHKEYDNWFQFSIDQAEELMKTDKDQGTSMIIQSAFEVGVRPEFAEADDLAEKAAKYIEELIEKSDKEVLAGYFCLASLYKKLGDKEKALENINSYISISKEESPRVTKLKSEIEGM</sequence>
<dbReference type="InterPro" id="IPR051099">
    <property type="entry name" value="AGR/TXD"/>
</dbReference>
<evidence type="ECO:0000256" key="2">
    <source>
        <dbReference type="ARBA" id="ARBA00023284"/>
    </source>
</evidence>
<keyword evidence="2" id="KW-0676">Redox-active center</keyword>
<feature type="chain" id="PRO_5042189473" evidence="3">
    <location>
        <begin position="21"/>
        <end position="402"/>
    </location>
</feature>
<name>A0AAE3MCX4_9BACT</name>
<dbReference type="Pfam" id="PF00085">
    <property type="entry name" value="Thioredoxin"/>
    <property type="match status" value="1"/>
</dbReference>
<organism evidence="5 6">
    <name type="scientific">Plebeiibacterium marinum</name>
    <dbReference type="NCBI Taxonomy" id="2992111"/>
    <lineage>
        <taxon>Bacteria</taxon>
        <taxon>Pseudomonadati</taxon>
        <taxon>Bacteroidota</taxon>
        <taxon>Bacteroidia</taxon>
        <taxon>Marinilabiliales</taxon>
        <taxon>Marinilabiliaceae</taxon>
        <taxon>Plebeiibacterium</taxon>
    </lineage>
</organism>
<protein>
    <submittedName>
        <fullName evidence="5">Thioredoxin domain-containing protein</fullName>
    </submittedName>
</protein>
<dbReference type="CDD" id="cd02947">
    <property type="entry name" value="TRX_family"/>
    <property type="match status" value="1"/>
</dbReference>
<accession>A0AAE3MCX4</accession>
<evidence type="ECO:0000259" key="4">
    <source>
        <dbReference type="PROSITE" id="PS51352"/>
    </source>
</evidence>
<evidence type="ECO:0000256" key="1">
    <source>
        <dbReference type="ARBA" id="ARBA00022729"/>
    </source>
</evidence>
<dbReference type="Gene3D" id="3.40.30.10">
    <property type="entry name" value="Glutaredoxin"/>
    <property type="match status" value="1"/>
</dbReference>
<dbReference type="SUPFAM" id="SSF48452">
    <property type="entry name" value="TPR-like"/>
    <property type="match status" value="1"/>
</dbReference>
<feature type="domain" description="Thioredoxin" evidence="4">
    <location>
        <begin position="1"/>
        <end position="145"/>
    </location>
</feature>
<dbReference type="InterPro" id="IPR036249">
    <property type="entry name" value="Thioredoxin-like_sf"/>
</dbReference>
<evidence type="ECO:0000313" key="6">
    <source>
        <dbReference type="Proteomes" id="UP001207408"/>
    </source>
</evidence>
<proteinExistence type="predicted"/>
<gene>
    <name evidence="5" type="ORF">OM074_07865</name>
</gene>
<dbReference type="Proteomes" id="UP001207408">
    <property type="component" value="Unassembled WGS sequence"/>
</dbReference>
<dbReference type="SUPFAM" id="SSF52833">
    <property type="entry name" value="Thioredoxin-like"/>
    <property type="match status" value="1"/>
</dbReference>
<evidence type="ECO:0000313" key="5">
    <source>
        <dbReference type="EMBL" id="MCW3805541.1"/>
    </source>
</evidence>
<feature type="signal peptide" evidence="3">
    <location>
        <begin position="1"/>
        <end position="20"/>
    </location>
</feature>
<evidence type="ECO:0000256" key="3">
    <source>
        <dbReference type="SAM" id="SignalP"/>
    </source>
</evidence>
<dbReference type="EMBL" id="JAPDPI010000012">
    <property type="protein sequence ID" value="MCW3805541.1"/>
    <property type="molecule type" value="Genomic_DNA"/>
</dbReference>
<dbReference type="InterPro" id="IPR017937">
    <property type="entry name" value="Thioredoxin_CS"/>
</dbReference>
<dbReference type="PANTHER" id="PTHR15337:SF11">
    <property type="entry name" value="THIOREDOXIN DOMAIN-CONTAINING PROTEIN"/>
    <property type="match status" value="1"/>
</dbReference>
<keyword evidence="6" id="KW-1185">Reference proteome</keyword>
<comment type="caution">
    <text evidence="5">The sequence shown here is derived from an EMBL/GenBank/DDBJ whole genome shotgun (WGS) entry which is preliminary data.</text>
</comment>
<dbReference type="RefSeq" id="WP_301198912.1">
    <property type="nucleotide sequence ID" value="NZ_JAPDPI010000012.1"/>
</dbReference>
<dbReference type="PROSITE" id="PS00194">
    <property type="entry name" value="THIOREDOXIN_1"/>
    <property type="match status" value="1"/>
</dbReference>
<dbReference type="Gene3D" id="1.25.40.10">
    <property type="entry name" value="Tetratricopeptide repeat domain"/>
    <property type="match status" value="1"/>
</dbReference>
<dbReference type="InterPro" id="IPR013766">
    <property type="entry name" value="Thioredoxin_domain"/>
</dbReference>
<keyword evidence="1 3" id="KW-0732">Signal</keyword>
<dbReference type="InterPro" id="IPR011990">
    <property type="entry name" value="TPR-like_helical_dom_sf"/>
</dbReference>
<dbReference type="PROSITE" id="PS51352">
    <property type="entry name" value="THIOREDOXIN_2"/>
    <property type="match status" value="1"/>
</dbReference>
<dbReference type="PANTHER" id="PTHR15337">
    <property type="entry name" value="ANTERIOR GRADIENT PROTEIN-RELATED"/>
    <property type="match status" value="1"/>
</dbReference>
<reference evidence="5" key="1">
    <citation type="submission" date="2022-10" db="EMBL/GenBank/DDBJ databases">
        <authorList>
            <person name="Yu W.X."/>
        </authorList>
    </citation>
    <scope>NUCLEOTIDE SEQUENCE</scope>
    <source>
        <strain evidence="5">D04</strain>
    </source>
</reference>